<protein>
    <recommendedName>
        <fullName evidence="1">Tc1-like transposase DDE domain-containing protein</fullName>
    </recommendedName>
</protein>
<reference evidence="2" key="2">
    <citation type="submission" date="2025-09" db="UniProtKB">
        <authorList>
            <consortium name="Ensembl"/>
        </authorList>
    </citation>
    <scope>IDENTIFICATION</scope>
</reference>
<proteinExistence type="predicted"/>
<dbReference type="Pfam" id="PF13358">
    <property type="entry name" value="DDE_3"/>
    <property type="match status" value="1"/>
</dbReference>
<dbReference type="STRING" id="56723.ENSLBEP00000029883"/>
<dbReference type="GeneTree" id="ENSGT00940000166084"/>
<dbReference type="PANTHER" id="PTHR23022:SF135">
    <property type="entry name" value="SI:DKEY-77F5.3"/>
    <property type="match status" value="1"/>
</dbReference>
<dbReference type="Ensembl" id="ENSLBET00000031283.1">
    <property type="protein sequence ID" value="ENSLBEP00000029883.1"/>
    <property type="gene ID" value="ENSLBEG00000022611.1"/>
</dbReference>
<keyword evidence="3" id="KW-1185">Reference proteome</keyword>
<evidence type="ECO:0000313" key="3">
    <source>
        <dbReference type="Proteomes" id="UP000261660"/>
    </source>
</evidence>
<dbReference type="Proteomes" id="UP000261660">
    <property type="component" value="Unplaced"/>
</dbReference>
<dbReference type="Gene3D" id="3.30.420.10">
    <property type="entry name" value="Ribonuclease H-like superfamily/Ribonuclease H"/>
    <property type="match status" value="1"/>
</dbReference>
<dbReference type="InterPro" id="IPR052338">
    <property type="entry name" value="Transposase_5"/>
</dbReference>
<reference evidence="2" key="1">
    <citation type="submission" date="2025-08" db="UniProtKB">
        <authorList>
            <consortium name="Ensembl"/>
        </authorList>
    </citation>
    <scope>IDENTIFICATION</scope>
</reference>
<name>A0A3Q3GG78_9LABR</name>
<dbReference type="InterPro" id="IPR038717">
    <property type="entry name" value="Tc1-like_DDE_dom"/>
</dbReference>
<organism evidence="2 3">
    <name type="scientific">Labrus bergylta</name>
    <name type="common">ballan wrasse</name>
    <dbReference type="NCBI Taxonomy" id="56723"/>
    <lineage>
        <taxon>Eukaryota</taxon>
        <taxon>Metazoa</taxon>
        <taxon>Chordata</taxon>
        <taxon>Craniata</taxon>
        <taxon>Vertebrata</taxon>
        <taxon>Euteleostomi</taxon>
        <taxon>Actinopterygii</taxon>
        <taxon>Neopterygii</taxon>
        <taxon>Teleostei</taxon>
        <taxon>Neoteleostei</taxon>
        <taxon>Acanthomorphata</taxon>
        <taxon>Eupercaria</taxon>
        <taxon>Labriformes</taxon>
        <taxon>Labridae</taxon>
        <taxon>Labrus</taxon>
    </lineage>
</organism>
<dbReference type="InParanoid" id="A0A3Q3GG78"/>
<feature type="domain" description="Tc1-like transposase DDE" evidence="1">
    <location>
        <begin position="61"/>
        <end position="193"/>
    </location>
</feature>
<sequence length="243" mass="27897">MTHIAEFVIFISSSTTSNTKSRTLKPPLAARRPAMTALHHQVRLRWCLQHLHSNLNMWSNVMFSDESRFCLQELDHRVKVWRRCKEHYADCGSNRVTAYGGGTGKTRLVIIGGNFNADRYQDVILQPVAIPYLQSLGPISILQDDNAHPHRGGFIRAYLQNLGVERMEWPASSPDLNPIEHLWDQLQRAVHARVTNTTTLADLRQMLVEEWDAIRQQCVTRLVTSMRRRCQATEALYGSSTRY</sequence>
<evidence type="ECO:0000313" key="2">
    <source>
        <dbReference type="Ensembl" id="ENSLBEP00000029883.1"/>
    </source>
</evidence>
<accession>A0A3Q3GG78</accession>
<dbReference type="PANTHER" id="PTHR23022">
    <property type="entry name" value="TRANSPOSABLE ELEMENT-RELATED"/>
    <property type="match status" value="1"/>
</dbReference>
<dbReference type="GO" id="GO:0003676">
    <property type="term" value="F:nucleic acid binding"/>
    <property type="evidence" value="ECO:0007669"/>
    <property type="project" value="InterPro"/>
</dbReference>
<dbReference type="AlphaFoldDB" id="A0A3Q3GG78"/>
<dbReference type="InterPro" id="IPR036397">
    <property type="entry name" value="RNaseH_sf"/>
</dbReference>
<evidence type="ECO:0000259" key="1">
    <source>
        <dbReference type="Pfam" id="PF13358"/>
    </source>
</evidence>